<name>A0A7C8Z213_OPUST</name>
<protein>
    <submittedName>
        <fullName evidence="1">Uncharacterized protein</fullName>
    </submittedName>
</protein>
<accession>A0A7C8Z213</accession>
<reference evidence="1" key="2">
    <citation type="submission" date="2020-07" db="EMBL/GenBank/DDBJ databases">
        <authorList>
            <person name="Vera ALvarez R."/>
            <person name="Arias-Moreno D.M."/>
            <person name="Jimenez-Jacinto V."/>
            <person name="Jimenez-Bremont J.F."/>
            <person name="Swaminathan K."/>
            <person name="Moose S.P."/>
            <person name="Guerrero-Gonzalez M.L."/>
            <person name="Marino-Ramirez L."/>
            <person name="Landsman D."/>
            <person name="Rodriguez-Kessler M."/>
            <person name="Delgado-Sanchez P."/>
        </authorList>
    </citation>
    <scope>NUCLEOTIDE SEQUENCE</scope>
    <source>
        <tissue evidence="1">Cladode</tissue>
    </source>
</reference>
<organism evidence="1">
    <name type="scientific">Opuntia streptacantha</name>
    <name type="common">Prickly pear cactus</name>
    <name type="synonym">Opuntia cardona</name>
    <dbReference type="NCBI Taxonomy" id="393608"/>
    <lineage>
        <taxon>Eukaryota</taxon>
        <taxon>Viridiplantae</taxon>
        <taxon>Streptophyta</taxon>
        <taxon>Embryophyta</taxon>
        <taxon>Tracheophyta</taxon>
        <taxon>Spermatophyta</taxon>
        <taxon>Magnoliopsida</taxon>
        <taxon>eudicotyledons</taxon>
        <taxon>Gunneridae</taxon>
        <taxon>Pentapetalae</taxon>
        <taxon>Caryophyllales</taxon>
        <taxon>Cactineae</taxon>
        <taxon>Cactaceae</taxon>
        <taxon>Opuntioideae</taxon>
        <taxon>Opuntia</taxon>
    </lineage>
</organism>
<sequence>MCVAHDGKLVHVSFTSPFLFPIKSEDPQKVAPFFKNFGGRMTVSLPFNLSGILCSSELRKMEECRQPVRKQNGSYSIQWHGWLVRSHRTLFHSQLSNASVLVAHGNWLSFSLVISLQHLIQ</sequence>
<evidence type="ECO:0000313" key="1">
    <source>
        <dbReference type="EMBL" id="MBA4632418.1"/>
    </source>
</evidence>
<proteinExistence type="predicted"/>
<reference evidence="1" key="1">
    <citation type="journal article" date="2013" name="J. Plant Res.">
        <title>Effect of fungi and light on seed germination of three Opuntia species from semiarid lands of central Mexico.</title>
        <authorList>
            <person name="Delgado-Sanchez P."/>
            <person name="Jimenez-Bremont J.F."/>
            <person name="Guerrero-Gonzalez Mde L."/>
            <person name="Flores J."/>
        </authorList>
    </citation>
    <scope>NUCLEOTIDE SEQUENCE</scope>
    <source>
        <tissue evidence="1">Cladode</tissue>
    </source>
</reference>
<dbReference type="EMBL" id="GISG01082505">
    <property type="protein sequence ID" value="MBA4632418.1"/>
    <property type="molecule type" value="Transcribed_RNA"/>
</dbReference>
<dbReference type="AlphaFoldDB" id="A0A7C8Z213"/>